<dbReference type="EMBL" id="MW392802">
    <property type="protein sequence ID" value="QQO38707.1"/>
    <property type="molecule type" value="Genomic_DNA"/>
</dbReference>
<protein>
    <submittedName>
        <fullName evidence="1">Uncharacterized protein</fullName>
    </submittedName>
</protein>
<evidence type="ECO:0000313" key="1">
    <source>
        <dbReference type="EMBL" id="QQO38707.1"/>
    </source>
</evidence>
<organism evidence="1 2">
    <name type="scientific">Bacillus phage BCPST</name>
    <dbReference type="NCBI Taxonomy" id="2801506"/>
    <lineage>
        <taxon>Viruses</taxon>
        <taxon>Duplodnaviria</taxon>
        <taxon>Heunggongvirae</taxon>
        <taxon>Uroviricota</taxon>
        <taxon>Caudoviricetes</taxon>
        <taxon>Sejongvirinae</taxon>
        <taxon>Yihwangvirus</taxon>
        <taxon>Yihwangvirus BCPST</taxon>
    </lineage>
</organism>
<accession>A0AAE7PGS0</accession>
<keyword evidence="2" id="KW-1185">Reference proteome</keyword>
<dbReference type="Proteomes" id="UP000828328">
    <property type="component" value="Segment"/>
</dbReference>
<gene>
    <name evidence="1" type="ORF">BCPST_089</name>
</gene>
<name>A0AAE7PGS0_9CAUD</name>
<reference evidence="1" key="1">
    <citation type="submission" date="2020-12" db="EMBL/GenBank/DDBJ databases">
        <authorList>
            <person name="Youbin C."/>
            <person name="Kawngpyo K."/>
        </authorList>
    </citation>
    <scope>NUCLEOTIDE SEQUENCE</scope>
</reference>
<sequence>MSPEKFSFVFVEPLNCGNMEWPMVRCKRATVGSKPTHSTSCGSMDA</sequence>
<evidence type="ECO:0000313" key="2">
    <source>
        <dbReference type="Proteomes" id="UP000828328"/>
    </source>
</evidence>
<proteinExistence type="predicted"/>